<sequence length="62" mass="7107">MRKALELKSRDDERLSRRCRRLSEDCSQKELEAGKRESEVACSSISTSDKDVKVGEKCFVNL</sequence>
<reference evidence="3 4" key="1">
    <citation type="journal article" date="2020" name="bioRxiv">
        <title>Sequence and annotation of 42 cannabis genomes reveals extensive copy number variation in cannabinoid synthesis and pathogen resistance genes.</title>
        <authorList>
            <person name="Mckernan K.J."/>
            <person name="Helbert Y."/>
            <person name="Kane L.T."/>
            <person name="Ebling H."/>
            <person name="Zhang L."/>
            <person name="Liu B."/>
            <person name="Eaton Z."/>
            <person name="Mclaughlin S."/>
            <person name="Kingan S."/>
            <person name="Baybayan P."/>
            <person name="Concepcion G."/>
            <person name="Jordan M."/>
            <person name="Riva A."/>
            <person name="Barbazuk W."/>
            <person name="Harkins T."/>
        </authorList>
    </citation>
    <scope>NUCLEOTIDE SEQUENCE [LARGE SCALE GENOMIC DNA]</scope>
    <source>
        <strain evidence="3 4">cv. Jamaican Lion 4</strain>
        <strain evidence="2">Father</strain>
        <strain evidence="1">Mother</strain>
        <tissue evidence="2">Leaf</tissue>
    </source>
</reference>
<keyword evidence="4" id="KW-1185">Reference proteome</keyword>
<dbReference type="Proteomes" id="UP000583929">
    <property type="component" value="Unassembled WGS sequence"/>
</dbReference>
<protein>
    <submittedName>
        <fullName evidence="2">Uncharacterized protein</fullName>
    </submittedName>
</protein>
<dbReference type="EMBL" id="JAATIQ010000021">
    <property type="protein sequence ID" value="KAF4399319.1"/>
    <property type="molecule type" value="Genomic_DNA"/>
</dbReference>
<evidence type="ECO:0000313" key="3">
    <source>
        <dbReference type="Proteomes" id="UP000525078"/>
    </source>
</evidence>
<proteinExistence type="predicted"/>
<dbReference type="EMBL" id="JAATIP010000186">
    <property type="protein sequence ID" value="KAF4362012.1"/>
    <property type="molecule type" value="Genomic_DNA"/>
</dbReference>
<comment type="caution">
    <text evidence="2">The sequence shown here is derived from an EMBL/GenBank/DDBJ whole genome shotgun (WGS) entry which is preliminary data.</text>
</comment>
<evidence type="ECO:0000313" key="2">
    <source>
        <dbReference type="EMBL" id="KAF4399319.1"/>
    </source>
</evidence>
<gene>
    <name evidence="1" type="ORF">F8388_023864</name>
    <name evidence="2" type="ORF">G4B88_022402</name>
</gene>
<dbReference type="Proteomes" id="UP000525078">
    <property type="component" value="Unassembled WGS sequence"/>
</dbReference>
<name>A0A7J6HWW9_CANSA</name>
<evidence type="ECO:0000313" key="1">
    <source>
        <dbReference type="EMBL" id="KAF4362012.1"/>
    </source>
</evidence>
<dbReference type="AlphaFoldDB" id="A0A7J6HWW9"/>
<accession>A0A7J6HWW9</accession>
<organism evidence="2 4">
    <name type="scientific">Cannabis sativa</name>
    <name type="common">Hemp</name>
    <name type="synonym">Marijuana</name>
    <dbReference type="NCBI Taxonomy" id="3483"/>
    <lineage>
        <taxon>Eukaryota</taxon>
        <taxon>Viridiplantae</taxon>
        <taxon>Streptophyta</taxon>
        <taxon>Embryophyta</taxon>
        <taxon>Tracheophyta</taxon>
        <taxon>Spermatophyta</taxon>
        <taxon>Magnoliopsida</taxon>
        <taxon>eudicotyledons</taxon>
        <taxon>Gunneridae</taxon>
        <taxon>Pentapetalae</taxon>
        <taxon>rosids</taxon>
        <taxon>fabids</taxon>
        <taxon>Rosales</taxon>
        <taxon>Cannabaceae</taxon>
        <taxon>Cannabis</taxon>
    </lineage>
</organism>
<evidence type="ECO:0000313" key="4">
    <source>
        <dbReference type="Proteomes" id="UP000583929"/>
    </source>
</evidence>